<dbReference type="EMBL" id="JBDIML010000011">
    <property type="protein sequence ID" value="MEN2769193.1"/>
    <property type="molecule type" value="Genomic_DNA"/>
</dbReference>
<evidence type="ECO:0000256" key="1">
    <source>
        <dbReference type="SAM" id="MobiDB-lite"/>
    </source>
</evidence>
<dbReference type="RefSeq" id="WP_345826687.1">
    <property type="nucleotide sequence ID" value="NZ_JBDIML010000011.1"/>
</dbReference>
<organism evidence="2 3">
    <name type="scientific">Ornithinibacillus xuwenensis</name>
    <dbReference type="NCBI Taxonomy" id="3144668"/>
    <lineage>
        <taxon>Bacteria</taxon>
        <taxon>Bacillati</taxon>
        <taxon>Bacillota</taxon>
        <taxon>Bacilli</taxon>
        <taxon>Bacillales</taxon>
        <taxon>Bacillaceae</taxon>
        <taxon>Ornithinibacillus</taxon>
    </lineage>
</organism>
<protein>
    <submittedName>
        <fullName evidence="2">NERD domain-containing protein</fullName>
    </submittedName>
</protein>
<sequence>MAQLIKLQNYISRYEWDIYRYPSQFMRLKQDNWYKLHYLWSNQDQETTPDEEEDESRKSRWKTFGKRQQQEDSVEDNSRENRLPRTEEALRINFLNQLFTFQLKWATSTVSNVSFMDKRYYLDETLKYFLQRFPDNYLLLYYPIFELKKAPVESEIILISPLGVEIVYLLEENPKTIIMASDERSWVFDDGHNKVKKLSPIFALKRTEKILKSIFQKHQVDFPIKKLVLSRTNTINFLSEPYNTRIIGKQGYDAWFQEKRSLISPLKSQQLKASDAILKYCQSISVKRPEWEEDEQDNGFNFVEEE</sequence>
<gene>
    <name evidence="2" type="ORF">ABC228_18620</name>
</gene>
<comment type="caution">
    <text evidence="2">The sequence shown here is derived from an EMBL/GenBank/DDBJ whole genome shotgun (WGS) entry which is preliminary data.</text>
</comment>
<evidence type="ECO:0000313" key="2">
    <source>
        <dbReference type="EMBL" id="MEN2769193.1"/>
    </source>
</evidence>
<accession>A0ABU9XLP4</accession>
<reference evidence="2 3" key="1">
    <citation type="submission" date="2024-05" db="EMBL/GenBank/DDBJ databases">
        <authorList>
            <person name="Haq I."/>
            <person name="Ullah Z."/>
            <person name="Ahmad R."/>
            <person name="Li M."/>
            <person name="Tong Y."/>
        </authorList>
    </citation>
    <scope>NUCLEOTIDE SEQUENCE [LARGE SCALE GENOMIC DNA]</scope>
    <source>
        <strain evidence="2 3">16A2E</strain>
    </source>
</reference>
<name>A0ABU9XLP4_9BACI</name>
<proteinExistence type="predicted"/>
<keyword evidence="3" id="KW-1185">Reference proteome</keyword>
<dbReference type="Proteomes" id="UP001444625">
    <property type="component" value="Unassembled WGS sequence"/>
</dbReference>
<feature type="region of interest" description="Disordered" evidence="1">
    <location>
        <begin position="45"/>
        <end position="82"/>
    </location>
</feature>
<evidence type="ECO:0000313" key="3">
    <source>
        <dbReference type="Proteomes" id="UP001444625"/>
    </source>
</evidence>